<keyword evidence="3 5" id="KW-0238">DNA-binding</keyword>
<evidence type="ECO:0000256" key="3">
    <source>
        <dbReference type="ARBA" id="ARBA00023125"/>
    </source>
</evidence>
<accession>A0A6G4XIT1</accession>
<feature type="DNA-binding region" description="H-T-H motif" evidence="5">
    <location>
        <begin position="31"/>
        <end position="50"/>
    </location>
</feature>
<dbReference type="Gene3D" id="1.10.357.10">
    <property type="entry name" value="Tetracycline Repressor, domain 2"/>
    <property type="match status" value="1"/>
</dbReference>
<dbReference type="SUPFAM" id="SSF48498">
    <property type="entry name" value="Tetracyclin repressor-like, C-terminal domain"/>
    <property type="match status" value="1"/>
</dbReference>
<dbReference type="InterPro" id="IPR050109">
    <property type="entry name" value="HTH-type_TetR-like_transc_reg"/>
</dbReference>
<dbReference type="RefSeq" id="WP_165332036.1">
    <property type="nucleotide sequence ID" value="NZ_JAAKZW010000038.1"/>
</dbReference>
<dbReference type="PANTHER" id="PTHR30055">
    <property type="entry name" value="HTH-TYPE TRANSCRIPTIONAL REGULATOR RUTR"/>
    <property type="match status" value="1"/>
</dbReference>
<reference evidence="7 8" key="1">
    <citation type="submission" date="2020-02" db="EMBL/GenBank/DDBJ databases">
        <title>Whole-genome analyses of novel actinobacteria.</title>
        <authorList>
            <person name="Sahin N."/>
            <person name="Tokatli A."/>
        </authorList>
    </citation>
    <scope>NUCLEOTIDE SEQUENCE [LARGE SCALE GENOMIC DNA]</scope>
    <source>
        <strain evidence="7 8">YC504</strain>
    </source>
</reference>
<dbReference type="InterPro" id="IPR009057">
    <property type="entry name" value="Homeodomain-like_sf"/>
</dbReference>
<dbReference type="SUPFAM" id="SSF46689">
    <property type="entry name" value="Homeodomain-like"/>
    <property type="match status" value="1"/>
</dbReference>
<evidence type="ECO:0000256" key="2">
    <source>
        <dbReference type="ARBA" id="ARBA00023015"/>
    </source>
</evidence>
<dbReference type="InterPro" id="IPR036271">
    <property type="entry name" value="Tet_transcr_reg_TetR-rel_C_sf"/>
</dbReference>
<evidence type="ECO:0000256" key="5">
    <source>
        <dbReference type="PROSITE-ProRule" id="PRU00335"/>
    </source>
</evidence>
<evidence type="ECO:0000256" key="1">
    <source>
        <dbReference type="ARBA" id="ARBA00022491"/>
    </source>
</evidence>
<gene>
    <name evidence="7" type="ORF">G6045_12835</name>
</gene>
<evidence type="ECO:0000259" key="6">
    <source>
        <dbReference type="PROSITE" id="PS50977"/>
    </source>
</evidence>
<dbReference type="PROSITE" id="PS50977">
    <property type="entry name" value="HTH_TETR_2"/>
    <property type="match status" value="1"/>
</dbReference>
<dbReference type="Pfam" id="PF13977">
    <property type="entry name" value="TetR_C_6"/>
    <property type="match status" value="1"/>
</dbReference>
<keyword evidence="1" id="KW-0678">Repressor</keyword>
<dbReference type="GO" id="GO:0000976">
    <property type="term" value="F:transcription cis-regulatory region binding"/>
    <property type="evidence" value="ECO:0007669"/>
    <property type="project" value="TreeGrafter"/>
</dbReference>
<evidence type="ECO:0000313" key="8">
    <source>
        <dbReference type="Proteomes" id="UP000481109"/>
    </source>
</evidence>
<keyword evidence="2" id="KW-0805">Transcription regulation</keyword>
<dbReference type="EMBL" id="JAAKZW010000038">
    <property type="protein sequence ID" value="NGO76541.1"/>
    <property type="molecule type" value="Genomic_DNA"/>
</dbReference>
<name>A0A6G4XIT1_9ACTN</name>
<evidence type="ECO:0000313" key="7">
    <source>
        <dbReference type="EMBL" id="NGO76541.1"/>
    </source>
</evidence>
<sequence>MPIDVDEVQRREAIAQATLAIAARDGARAVTIRAVAKELGGSTAMVTNYVPTRTALITNAVRAAESRWRTDLEAHLGDLTGADRLRATVEWHLSTEPEDLLLRTLWVEMLSTAHIDPAGVDHEEPRESRQEFLEASLAAGVPDAALAADILSLLTRGYYVSTMEEPAHWTPERAGRVARAVVDALMAETPARHG</sequence>
<dbReference type="InterPro" id="IPR039538">
    <property type="entry name" value="BetI_C"/>
</dbReference>
<keyword evidence="4" id="KW-0804">Transcription</keyword>
<dbReference type="GO" id="GO:0003700">
    <property type="term" value="F:DNA-binding transcription factor activity"/>
    <property type="evidence" value="ECO:0007669"/>
    <property type="project" value="TreeGrafter"/>
</dbReference>
<feature type="domain" description="HTH tetR-type" evidence="6">
    <location>
        <begin position="8"/>
        <end position="68"/>
    </location>
</feature>
<keyword evidence="8" id="KW-1185">Reference proteome</keyword>
<dbReference type="Proteomes" id="UP000481109">
    <property type="component" value="Unassembled WGS sequence"/>
</dbReference>
<dbReference type="PANTHER" id="PTHR30055:SF234">
    <property type="entry name" value="HTH-TYPE TRANSCRIPTIONAL REGULATOR BETI"/>
    <property type="match status" value="1"/>
</dbReference>
<protein>
    <submittedName>
        <fullName evidence="7">TetR/AcrR family transcriptional regulator</fullName>
    </submittedName>
</protein>
<dbReference type="AlphaFoldDB" id="A0A6G4XIT1"/>
<dbReference type="InterPro" id="IPR001647">
    <property type="entry name" value="HTH_TetR"/>
</dbReference>
<proteinExistence type="predicted"/>
<evidence type="ECO:0000256" key="4">
    <source>
        <dbReference type="ARBA" id="ARBA00023163"/>
    </source>
</evidence>
<organism evidence="7 8">
    <name type="scientific">Streptomyces mesophilus</name>
    <dbReference type="NCBI Taxonomy" id="1775132"/>
    <lineage>
        <taxon>Bacteria</taxon>
        <taxon>Bacillati</taxon>
        <taxon>Actinomycetota</taxon>
        <taxon>Actinomycetes</taxon>
        <taxon>Kitasatosporales</taxon>
        <taxon>Streptomycetaceae</taxon>
        <taxon>Streptomyces</taxon>
    </lineage>
</organism>
<comment type="caution">
    <text evidence="7">The sequence shown here is derived from an EMBL/GenBank/DDBJ whole genome shotgun (WGS) entry which is preliminary data.</text>
</comment>